<dbReference type="InterPro" id="IPR009057">
    <property type="entry name" value="Homeodomain-like_sf"/>
</dbReference>
<dbReference type="RefSeq" id="WP_345666832.1">
    <property type="nucleotide sequence ID" value="NZ_BAABKC010000007.1"/>
</dbReference>
<dbReference type="SUPFAM" id="SSF48498">
    <property type="entry name" value="Tetracyclin repressor-like, C-terminal domain"/>
    <property type="match status" value="1"/>
</dbReference>
<feature type="domain" description="HTH tetR-type" evidence="3">
    <location>
        <begin position="15"/>
        <end position="75"/>
    </location>
</feature>
<dbReference type="InterPro" id="IPR041678">
    <property type="entry name" value="TetR_C_16"/>
</dbReference>
<feature type="DNA-binding region" description="H-T-H motif" evidence="2">
    <location>
        <begin position="38"/>
        <end position="57"/>
    </location>
</feature>
<dbReference type="SUPFAM" id="SSF46689">
    <property type="entry name" value="Homeodomain-like"/>
    <property type="match status" value="1"/>
</dbReference>
<protein>
    <recommendedName>
        <fullName evidence="3">HTH tetR-type domain-containing protein</fullName>
    </recommendedName>
</protein>
<reference evidence="5" key="1">
    <citation type="journal article" date="2019" name="Int. J. Syst. Evol. Microbiol.">
        <title>The Global Catalogue of Microorganisms (GCM) 10K type strain sequencing project: providing services to taxonomists for standard genome sequencing and annotation.</title>
        <authorList>
            <consortium name="The Broad Institute Genomics Platform"/>
            <consortium name="The Broad Institute Genome Sequencing Center for Infectious Disease"/>
            <person name="Wu L."/>
            <person name="Ma J."/>
        </authorList>
    </citation>
    <scope>NUCLEOTIDE SEQUENCE [LARGE SCALE GENOMIC DNA]</scope>
    <source>
        <strain evidence="5">JCM 18410</strain>
    </source>
</reference>
<dbReference type="Gene3D" id="1.10.10.60">
    <property type="entry name" value="Homeodomain-like"/>
    <property type="match status" value="1"/>
</dbReference>
<dbReference type="Proteomes" id="UP001500124">
    <property type="component" value="Unassembled WGS sequence"/>
</dbReference>
<gene>
    <name evidence="4" type="ORF">GCM10023336_05570</name>
</gene>
<keyword evidence="5" id="KW-1185">Reference proteome</keyword>
<dbReference type="Gene3D" id="1.10.357.10">
    <property type="entry name" value="Tetracycline Repressor, domain 2"/>
    <property type="match status" value="1"/>
</dbReference>
<sequence length="220" mass="23908">MTDDEARRGRRRGRPDTRRVILDVARRRFLQDGYRAVTMRSIAAEADVDVALLSYYFGSKKGLFGAALALSANPAELLARLLAEDHALDTFPEQVLREVLAAWEGPQSGAALIGMFRNAIGDDALGALVREALEGEIVERLADLVGGRDARRHAAAFTTVMAGLITARYVLRLEPVGSMSRQDVIRLFAPQLRLALGMPVRAGAVRSTRSGTPPPGRAYP</sequence>
<dbReference type="PANTHER" id="PTHR30055">
    <property type="entry name" value="HTH-TYPE TRANSCRIPTIONAL REGULATOR RUTR"/>
    <property type="match status" value="1"/>
</dbReference>
<dbReference type="PROSITE" id="PS50977">
    <property type="entry name" value="HTH_TETR_2"/>
    <property type="match status" value="1"/>
</dbReference>
<dbReference type="EMBL" id="BAABKC010000007">
    <property type="protein sequence ID" value="GAA5043721.1"/>
    <property type="molecule type" value="Genomic_DNA"/>
</dbReference>
<dbReference type="PRINTS" id="PR00455">
    <property type="entry name" value="HTHTETR"/>
</dbReference>
<dbReference type="Pfam" id="PF00440">
    <property type="entry name" value="TetR_N"/>
    <property type="match status" value="1"/>
</dbReference>
<evidence type="ECO:0000256" key="2">
    <source>
        <dbReference type="PROSITE-ProRule" id="PRU00335"/>
    </source>
</evidence>
<organism evidence="4 5">
    <name type="scientific">Streptomyces similanensis</name>
    <dbReference type="NCBI Taxonomy" id="1274988"/>
    <lineage>
        <taxon>Bacteria</taxon>
        <taxon>Bacillati</taxon>
        <taxon>Actinomycetota</taxon>
        <taxon>Actinomycetes</taxon>
        <taxon>Kitasatosporales</taxon>
        <taxon>Streptomycetaceae</taxon>
        <taxon>Streptomyces</taxon>
    </lineage>
</organism>
<comment type="caution">
    <text evidence="4">The sequence shown here is derived from an EMBL/GenBank/DDBJ whole genome shotgun (WGS) entry which is preliminary data.</text>
</comment>
<evidence type="ECO:0000313" key="5">
    <source>
        <dbReference type="Proteomes" id="UP001500124"/>
    </source>
</evidence>
<proteinExistence type="predicted"/>
<evidence type="ECO:0000256" key="1">
    <source>
        <dbReference type="ARBA" id="ARBA00023125"/>
    </source>
</evidence>
<dbReference type="InterPro" id="IPR036271">
    <property type="entry name" value="Tet_transcr_reg_TetR-rel_C_sf"/>
</dbReference>
<dbReference type="InterPro" id="IPR001647">
    <property type="entry name" value="HTH_TetR"/>
</dbReference>
<evidence type="ECO:0000259" key="3">
    <source>
        <dbReference type="PROSITE" id="PS50977"/>
    </source>
</evidence>
<dbReference type="InterPro" id="IPR050109">
    <property type="entry name" value="HTH-type_TetR-like_transc_reg"/>
</dbReference>
<evidence type="ECO:0000313" key="4">
    <source>
        <dbReference type="EMBL" id="GAA5043721.1"/>
    </source>
</evidence>
<name>A0ABP9JVC9_9ACTN</name>
<keyword evidence="1 2" id="KW-0238">DNA-binding</keyword>
<dbReference type="PANTHER" id="PTHR30055:SF235">
    <property type="entry name" value="TRANSCRIPTIONAL REGULATORY PROTEIN"/>
    <property type="match status" value="1"/>
</dbReference>
<accession>A0ABP9JVC9</accession>
<dbReference type="Pfam" id="PF17920">
    <property type="entry name" value="TetR_C_16"/>
    <property type="match status" value="1"/>
</dbReference>